<dbReference type="PANTHER" id="PTHR24223">
    <property type="entry name" value="ATP-BINDING CASSETTE SUB-FAMILY C"/>
    <property type="match status" value="1"/>
</dbReference>
<dbReference type="GO" id="GO:0016887">
    <property type="term" value="F:ATP hydrolysis activity"/>
    <property type="evidence" value="ECO:0007669"/>
    <property type="project" value="InterPro"/>
</dbReference>
<feature type="transmembrane region" description="Helical" evidence="12">
    <location>
        <begin position="331"/>
        <end position="353"/>
    </location>
</feature>
<keyword evidence="11" id="KW-0325">Glycoprotein</keyword>
<dbReference type="GO" id="GO:0005524">
    <property type="term" value="F:ATP binding"/>
    <property type="evidence" value="ECO:0007669"/>
    <property type="project" value="UniProtKB-KW"/>
</dbReference>
<feature type="domain" description="ABC transporter" evidence="13">
    <location>
        <begin position="2069"/>
        <end position="2306"/>
    </location>
</feature>
<evidence type="ECO:0000313" key="14">
    <source>
        <dbReference type="EMBL" id="DBA03050.1"/>
    </source>
</evidence>
<dbReference type="EMBL" id="DAKRPA010000024">
    <property type="protein sequence ID" value="DBA03050.1"/>
    <property type="molecule type" value="Genomic_DNA"/>
</dbReference>
<feature type="transmembrane region" description="Helical" evidence="12">
    <location>
        <begin position="105"/>
        <end position="126"/>
    </location>
</feature>
<feature type="transmembrane region" description="Helical" evidence="12">
    <location>
        <begin position="811"/>
        <end position="832"/>
    </location>
</feature>
<keyword evidence="5 12" id="KW-0812">Transmembrane</keyword>
<evidence type="ECO:0000256" key="11">
    <source>
        <dbReference type="ARBA" id="ARBA00023180"/>
    </source>
</evidence>
<evidence type="ECO:0000256" key="5">
    <source>
        <dbReference type="ARBA" id="ARBA00022692"/>
    </source>
</evidence>
<feature type="domain" description="ABC transporter" evidence="13">
    <location>
        <begin position="1460"/>
        <end position="1688"/>
    </location>
</feature>
<feature type="transmembrane region" description="Helical" evidence="12">
    <location>
        <begin position="1786"/>
        <end position="1809"/>
    </location>
</feature>
<dbReference type="InterPro" id="IPR003593">
    <property type="entry name" value="AAA+_ATPase"/>
</dbReference>
<evidence type="ECO:0000256" key="10">
    <source>
        <dbReference type="ARBA" id="ARBA00023136"/>
    </source>
</evidence>
<dbReference type="InterPro" id="IPR003439">
    <property type="entry name" value="ABC_transporter-like_ATP-bd"/>
</dbReference>
<comment type="subcellular location">
    <subcellularLocation>
        <location evidence="2">Cell membrane</location>
        <topology evidence="2">Multi-pass membrane protein</topology>
    </subcellularLocation>
    <subcellularLocation>
        <location evidence="1">Vacuole membrane</location>
        <topology evidence="1">Multi-pass membrane protein</topology>
    </subcellularLocation>
</comment>
<feature type="transmembrane region" description="Helical" evidence="12">
    <location>
        <begin position="1754"/>
        <end position="1774"/>
    </location>
</feature>
<keyword evidence="3" id="KW-0813">Transport</keyword>
<feature type="transmembrane region" description="Helical" evidence="12">
    <location>
        <begin position="704"/>
        <end position="723"/>
    </location>
</feature>
<dbReference type="PANTHER" id="PTHR24223:SF443">
    <property type="entry name" value="MULTIDRUG-RESISTANCE LIKE PROTEIN 1, ISOFORM I"/>
    <property type="match status" value="1"/>
</dbReference>
<dbReference type="SMART" id="SM00382">
    <property type="entry name" value="AAA"/>
    <property type="match status" value="4"/>
</dbReference>
<evidence type="ECO:0000256" key="8">
    <source>
        <dbReference type="ARBA" id="ARBA00022840"/>
    </source>
</evidence>
<dbReference type="SUPFAM" id="SSF90123">
    <property type="entry name" value="ABC transporter transmembrane region"/>
    <property type="match status" value="4"/>
</dbReference>
<feature type="domain" description="ABC transporter" evidence="13">
    <location>
        <begin position="421"/>
        <end position="645"/>
    </location>
</feature>
<dbReference type="Pfam" id="PF00005">
    <property type="entry name" value="ABC_tran"/>
    <property type="match status" value="4"/>
</dbReference>
<feature type="transmembrane region" description="Helical" evidence="12">
    <location>
        <begin position="895"/>
        <end position="918"/>
    </location>
</feature>
<feature type="transmembrane region" description="Helical" evidence="12">
    <location>
        <begin position="1872"/>
        <end position="1900"/>
    </location>
</feature>
<keyword evidence="10 12" id="KW-0472">Membrane</keyword>
<feature type="transmembrane region" description="Helical" evidence="12">
    <location>
        <begin position="743"/>
        <end position="763"/>
    </location>
</feature>
<keyword evidence="7" id="KW-0547">Nucleotide-binding</keyword>
<sequence length="2312" mass="257803">MATAGGAVGVECDPERESAWLEWLLILFYDRQINACRPRNSSRWAITRLFTYQRVRMASGEHLAPLPVDFRSSQACSELESLLETGFGLLQAVWRLCRGHFVRGCAWGTATALLNAVAAAATVKLLRLLEVPSPEEDVAWSSVYATVALVMFTTIATLVANEHMMLEKAKTAVRVGGGLEALVMKCMLRSPTTTNSDKPPHLVMREMTAHVSTFLGVTLLPQLCSDNVGLIGQWIVLERMVARNVGTTIVLVSAVVNGFIGLFGVVHSRARSQWVERQSQTVRWLYEYIKWALPVKLYAWETKLLDRVLKARREEDVVRKRLLLVQMIRESCGWGSLFVNIGLVYTLCIWQRIEMTSTLVFAVPLFAHRLSLLHAFNLILRLPHLQASSKHLEAFFRCARVATVWQEATNEDSASTKRVVLALERVTVMRESKILFVNTSATVLDGELVILHGAAGSGKSSLLQVFLDQHPVKSGSVSRSNGLKVAYCAQEHWLQAMTIRENILFGLDFESIKYHAVLDACELLEDLCALSVGDQTIVGHQGANLSGGQKARVALARACYLDADLYLLDCTLDNVDPIVQLQVFEKCVRKLLRNKTVVLVTLNPELISSCWADHLWEIRDAQVHQTQGRGRQMQSRRVRFGSWSEQDTSGLEIPLAKHSTDQRNIYVNSNVLDVARTCDSNHLDGSPILNLVLFTSCRSTMTSCVAGLLVLVVGAFAAEVWWWMANHVINSTSVRAGLACSEIAVAAIVALVLSNLVISWVVAPFATNLFTDLASSVIDSPISFFESMKVGDLMHRLWRDVHDGDIHWQRFFHISAIALAMGFALIETLIMIKSISSTLEDWTTEVTAGAPMIRGLGKRQQERFSRGYEELLDFKNERQYASAIHNGYVHVRFGFFRGLCLVLFLVATLVIILEVIVVDLTLPIQLVWLDGGIVNTRTKLLSIQRILQVTNLAQEQKCQDNKVLSVATPCDWPSHGCIQFENVCFSYPSKLFTSIPVLRNVSFSIDCGSKVGLVGRTGSGKSSVAMALFRIHELTQGHILVDGTDIRQLSVRDLRRRLSIIPQSPVFYRCSVRSYLDPFDEFHDAELWMVLKKAGFWVSNSAQETTLETMVAEDGANWSVGERQLLSLARTLLRPSRVLVLDEAFSSLEPTRDDAVLQLIEREFALSTVILITHRMDQVLHFDRIMVMDGGRVVEMGSVEELLSNPDGKFFEIAVDTMRMLGFECTLRGGTFPRHKNVNEPQLSRLAEVIQAEIDEHLGVLDSFLRIHYLAWTDAIDVATYWALLEVVVGSHVGSFTVGLGLVTNFFLELLNKGKSRWSNAHAVTSRYVQDFIKWVLPVKLYAWEGKLRERIEIARVEEDGARAQAVRYCVNSSILIVFVGVILMFLMSRGAEMSISTVFTVASLVNVIRGKLPSVYSGVVMFGQARASMRVLDEYFKRDLDLFPSVQSPSTIVTRPTDVHSVNMCNAILSQDGNPLLFNVTLTIQQGDLVIVHGSVGAGKSILVRALLEDHFGHNGAPITKPRHWNAAYCPQEHWLQTLTIKDNIMFGSAWDNTKYMQVLDACGLNEDLQLLAEGDLTRVSPGGANLSGGQKARIALARACYADADMYVLDCTLDCVDPIVQLHVFNNCIRRLLRNKTVVLVTQNPELISSRSVDLLLEVSAMTVTEVRQNRRNLNEPSCRVREANYRVQSGKLCFDNVSSVSLVYTDAYPPTPKALNDAMTTATDTGLTNDQVDERRILMDIMTKSDPMWSILVYFVCGVVHCALIVCRDLWLANEVVGAVDRAVAIVYIALATASSISMLGFVMSVTKRLFEYSARQFHNVVTALVNAPMEFFVNEASGNKLPVLQKDLEDTDIVWGESIPCLFGTKGVIIAAMSILFASVDGLGACWLCLLLFMWWRLARDVFEFDAYDLCKKASSELDRWSTEILRGRSVVAVLRDPHVTRTVMTYAKMLDRAAKVEHCFVVHNYYRALRYALLYNGFLALFAWVWWRAACSPQMLGLVLYLVTNVPSKLVTLSGEITFCRVQLRSLGSVAQIIASAKESAAEQAAHTMSSDLLAPSWPSSGNVRFDKVYFDYPAQGVPSTLGLRNVSFSVSGGEKVGVLGRTGSGKSSLAMALFRIHELRRGSILVDNINIRSLTFRDLRSRLNIIPQASIFYRCSVRSYLDPFGELPDAELWLVLRKVGLTGTGSSHVKTLEDMMADDGANWSVGQRQLLSLARTLLRPSKVLILDEAFSSLEQARDDTMMALIKSEFATSTVFLITHRMDHVLHFDRIMVLDAGKVAELGTLEELSTNPDSKLFEFLETAPLTR</sequence>
<dbReference type="CDD" id="cd03244">
    <property type="entry name" value="ABCC_MRP_domain2"/>
    <property type="match status" value="2"/>
</dbReference>
<dbReference type="GO" id="GO:0140359">
    <property type="term" value="F:ABC-type transporter activity"/>
    <property type="evidence" value="ECO:0007669"/>
    <property type="project" value="InterPro"/>
</dbReference>
<keyword evidence="15" id="KW-1185">Reference proteome</keyword>
<dbReference type="InterPro" id="IPR036640">
    <property type="entry name" value="ABC1_TM_sf"/>
</dbReference>
<keyword evidence="6" id="KW-0677">Repeat</keyword>
<dbReference type="InterPro" id="IPR050173">
    <property type="entry name" value="ABC_transporter_C-like"/>
</dbReference>
<evidence type="ECO:0000259" key="13">
    <source>
        <dbReference type="PROSITE" id="PS50893"/>
    </source>
</evidence>
<name>A0AAV2ZEV0_9STRA</name>
<keyword evidence="8" id="KW-0067">ATP-binding</keyword>
<protein>
    <recommendedName>
        <fullName evidence="13">ABC transporter domain-containing protein</fullName>
    </recommendedName>
</protein>
<feature type="domain" description="ABC transporter" evidence="13">
    <location>
        <begin position="978"/>
        <end position="1215"/>
    </location>
</feature>
<keyword evidence="4" id="KW-1003">Cell membrane</keyword>
<evidence type="ECO:0000256" key="12">
    <source>
        <dbReference type="SAM" id="Phobius"/>
    </source>
</evidence>
<dbReference type="InterPro" id="IPR011527">
    <property type="entry name" value="ABC1_TM_dom"/>
</dbReference>
<dbReference type="GO" id="GO:0005886">
    <property type="term" value="C:plasma membrane"/>
    <property type="evidence" value="ECO:0007669"/>
    <property type="project" value="UniProtKB-SubCell"/>
</dbReference>
<evidence type="ECO:0000256" key="1">
    <source>
        <dbReference type="ARBA" id="ARBA00004128"/>
    </source>
</evidence>
<reference evidence="14" key="1">
    <citation type="submission" date="2022-11" db="EMBL/GenBank/DDBJ databases">
        <authorList>
            <person name="Morgan W.R."/>
            <person name="Tartar A."/>
        </authorList>
    </citation>
    <scope>NUCLEOTIDE SEQUENCE</scope>
    <source>
        <strain evidence="14">ARSEF 373</strain>
    </source>
</reference>
<feature type="transmembrane region" description="Helical" evidence="12">
    <location>
        <begin position="1973"/>
        <end position="1992"/>
    </location>
</feature>
<evidence type="ECO:0000256" key="9">
    <source>
        <dbReference type="ARBA" id="ARBA00022989"/>
    </source>
</evidence>
<feature type="transmembrane region" description="Helical" evidence="12">
    <location>
        <begin position="214"/>
        <end position="236"/>
    </location>
</feature>
<reference evidence="14" key="2">
    <citation type="journal article" date="2023" name="Microbiol Resour">
        <title>Decontamination and Annotation of the Draft Genome Sequence of the Oomycete Lagenidium giganteum ARSEF 373.</title>
        <authorList>
            <person name="Morgan W.R."/>
            <person name="Tartar A."/>
        </authorList>
    </citation>
    <scope>NUCLEOTIDE SEQUENCE</scope>
    <source>
        <strain evidence="14">ARSEF 373</strain>
    </source>
</reference>
<keyword evidence="9 12" id="KW-1133">Transmembrane helix</keyword>
<dbReference type="PROSITE" id="PS50893">
    <property type="entry name" value="ABC_TRANSPORTER_2"/>
    <property type="match status" value="4"/>
</dbReference>
<dbReference type="FunFam" id="3.40.50.300:FF:002145">
    <property type="entry name" value="ABC transporter (MsbA subfamily)"/>
    <property type="match status" value="2"/>
</dbReference>
<dbReference type="Gene3D" id="1.20.1560.10">
    <property type="entry name" value="ABC transporter type 1, transmembrane domain"/>
    <property type="match status" value="4"/>
</dbReference>
<dbReference type="Gene3D" id="3.40.50.300">
    <property type="entry name" value="P-loop containing nucleotide triphosphate hydrolases"/>
    <property type="match status" value="4"/>
</dbReference>
<feature type="transmembrane region" description="Helical" evidence="12">
    <location>
        <begin position="248"/>
        <end position="267"/>
    </location>
</feature>
<comment type="caution">
    <text evidence="14">The sequence shown here is derived from an EMBL/GenBank/DDBJ whole genome shotgun (WGS) entry which is preliminary data.</text>
</comment>
<evidence type="ECO:0000256" key="2">
    <source>
        <dbReference type="ARBA" id="ARBA00004651"/>
    </source>
</evidence>
<feature type="transmembrane region" description="Helical" evidence="12">
    <location>
        <begin position="1366"/>
        <end position="1388"/>
    </location>
</feature>
<evidence type="ECO:0000256" key="7">
    <source>
        <dbReference type="ARBA" id="ARBA00022741"/>
    </source>
</evidence>
<dbReference type="GO" id="GO:0005774">
    <property type="term" value="C:vacuolar membrane"/>
    <property type="evidence" value="ECO:0007669"/>
    <property type="project" value="UniProtKB-SubCell"/>
</dbReference>
<evidence type="ECO:0000256" key="4">
    <source>
        <dbReference type="ARBA" id="ARBA00022475"/>
    </source>
</evidence>
<gene>
    <name evidence="14" type="ORF">N0F65_003238</name>
</gene>
<dbReference type="Pfam" id="PF00664">
    <property type="entry name" value="ABC_membrane"/>
    <property type="match status" value="1"/>
</dbReference>
<evidence type="ECO:0000313" key="15">
    <source>
        <dbReference type="Proteomes" id="UP001146120"/>
    </source>
</evidence>
<organism evidence="14 15">
    <name type="scientific">Lagenidium giganteum</name>
    <dbReference type="NCBI Taxonomy" id="4803"/>
    <lineage>
        <taxon>Eukaryota</taxon>
        <taxon>Sar</taxon>
        <taxon>Stramenopiles</taxon>
        <taxon>Oomycota</taxon>
        <taxon>Peronosporomycetes</taxon>
        <taxon>Pythiales</taxon>
        <taxon>Pythiaceae</taxon>
    </lineage>
</organism>
<dbReference type="SUPFAM" id="SSF52540">
    <property type="entry name" value="P-loop containing nucleoside triphosphate hydrolases"/>
    <property type="match status" value="4"/>
</dbReference>
<dbReference type="InterPro" id="IPR027417">
    <property type="entry name" value="P-loop_NTPase"/>
</dbReference>
<proteinExistence type="predicted"/>
<accession>A0AAV2ZEV0</accession>
<feature type="transmembrane region" description="Helical" evidence="12">
    <location>
        <begin position="138"/>
        <end position="160"/>
    </location>
</feature>
<evidence type="ECO:0000256" key="3">
    <source>
        <dbReference type="ARBA" id="ARBA00022448"/>
    </source>
</evidence>
<dbReference type="Proteomes" id="UP001146120">
    <property type="component" value="Unassembled WGS sequence"/>
</dbReference>
<evidence type="ECO:0000256" key="6">
    <source>
        <dbReference type="ARBA" id="ARBA00022737"/>
    </source>
</evidence>